<dbReference type="AlphaFoldDB" id="X1GML6"/>
<name>X1GML6_9ZZZZ</name>
<sequence length="49" mass="5603">MKNDGTFIDGFCVGTLWCVYCSREWLDRILEKGIKLESEVKNNVNMGCS</sequence>
<reference evidence="1" key="1">
    <citation type="journal article" date="2014" name="Front. Microbiol.">
        <title>High frequency of phylogenetically diverse reductive dehalogenase-homologous genes in deep subseafloor sedimentary metagenomes.</title>
        <authorList>
            <person name="Kawai M."/>
            <person name="Futagami T."/>
            <person name="Toyoda A."/>
            <person name="Takaki Y."/>
            <person name="Nishi S."/>
            <person name="Hori S."/>
            <person name="Arai W."/>
            <person name="Tsubouchi T."/>
            <person name="Morono Y."/>
            <person name="Uchiyama I."/>
            <person name="Ito T."/>
            <person name="Fujiyama A."/>
            <person name="Inagaki F."/>
            <person name="Takami H."/>
        </authorList>
    </citation>
    <scope>NUCLEOTIDE SEQUENCE</scope>
    <source>
        <strain evidence="1">Expedition CK06-06</strain>
    </source>
</reference>
<protein>
    <submittedName>
        <fullName evidence="1">Uncharacterized protein</fullName>
    </submittedName>
</protein>
<gene>
    <name evidence="1" type="ORF">S03H2_36848</name>
</gene>
<evidence type="ECO:0000313" key="1">
    <source>
        <dbReference type="EMBL" id="GAH59136.1"/>
    </source>
</evidence>
<comment type="caution">
    <text evidence="1">The sequence shown here is derived from an EMBL/GenBank/DDBJ whole genome shotgun (WGS) entry which is preliminary data.</text>
</comment>
<organism evidence="1">
    <name type="scientific">marine sediment metagenome</name>
    <dbReference type="NCBI Taxonomy" id="412755"/>
    <lineage>
        <taxon>unclassified sequences</taxon>
        <taxon>metagenomes</taxon>
        <taxon>ecological metagenomes</taxon>
    </lineage>
</organism>
<dbReference type="EMBL" id="BARU01022639">
    <property type="protein sequence ID" value="GAH59136.1"/>
    <property type="molecule type" value="Genomic_DNA"/>
</dbReference>
<accession>X1GML6</accession>
<proteinExistence type="predicted"/>